<organism evidence="2 3">
    <name type="scientific">Aeromonas veronii</name>
    <dbReference type="NCBI Taxonomy" id="654"/>
    <lineage>
        <taxon>Bacteria</taxon>
        <taxon>Pseudomonadati</taxon>
        <taxon>Pseudomonadota</taxon>
        <taxon>Gammaproteobacteria</taxon>
        <taxon>Aeromonadales</taxon>
        <taxon>Aeromonadaceae</taxon>
        <taxon>Aeromonas</taxon>
    </lineage>
</organism>
<evidence type="ECO:0008006" key="4">
    <source>
        <dbReference type="Google" id="ProtNLM"/>
    </source>
</evidence>
<dbReference type="AlphaFoldDB" id="A0A3A9ICQ4"/>
<comment type="caution">
    <text evidence="2">The sequence shown here is derived from an EMBL/GenBank/DDBJ whole genome shotgun (WGS) entry which is preliminary data.</text>
</comment>
<reference evidence="2 3" key="1">
    <citation type="submission" date="2018-09" db="EMBL/GenBank/DDBJ databases">
        <title>Genome sequencing of Aeromonas veronii MS-17-88.</title>
        <authorList>
            <person name="Tekedar H.C."/>
            <person name="Arick M.A."/>
            <person name="Hsu C.-Y."/>
            <person name="Thrash A."/>
            <person name="Karsi A."/>
            <person name="Lawrence M.L."/>
            <person name="Abdelhamed H."/>
        </authorList>
    </citation>
    <scope>NUCLEOTIDE SEQUENCE [LARGE SCALE GENOMIC DNA]</scope>
    <source>
        <strain evidence="2 3">MS 17-88</strain>
    </source>
</reference>
<proteinExistence type="predicted"/>
<dbReference type="Proteomes" id="UP000281725">
    <property type="component" value="Unassembled WGS sequence"/>
</dbReference>
<dbReference type="EMBL" id="RAWX01000004">
    <property type="protein sequence ID" value="RKJ86483.1"/>
    <property type="molecule type" value="Genomic_DNA"/>
</dbReference>
<accession>A0A3A9ICQ4</accession>
<evidence type="ECO:0000313" key="3">
    <source>
        <dbReference type="Proteomes" id="UP000281725"/>
    </source>
</evidence>
<dbReference type="EMBL" id="RAWX01000012">
    <property type="protein sequence ID" value="RKJ83492.1"/>
    <property type="molecule type" value="Genomic_DNA"/>
</dbReference>
<sequence length="126" mass="14684">MSTNPKPPLPRYLQVAHWLHDQQRAISAREAADVFGVSSWSIERDFARVRGLSGIVVFDEQRVPSKGGQQYLLRVLQIFPYWLDEHQQPHQQLASSWDLNAPLTWRDLLCRPWCQLVARHQRSIDA</sequence>
<protein>
    <recommendedName>
        <fullName evidence="4">Helix-turn-helix type 11 domain-containing protein</fullName>
    </recommendedName>
</protein>
<evidence type="ECO:0000313" key="1">
    <source>
        <dbReference type="EMBL" id="RKJ83492.1"/>
    </source>
</evidence>
<evidence type="ECO:0000313" key="2">
    <source>
        <dbReference type="EMBL" id="RKJ86483.1"/>
    </source>
</evidence>
<name>A0A3A9ICQ4_AERVE</name>
<gene>
    <name evidence="2" type="ORF">D6R50_18450</name>
    <name evidence="1" type="ORF">D6R50_24665</name>
</gene>